<dbReference type="InterPro" id="IPR036265">
    <property type="entry name" value="HIT-like_sf"/>
</dbReference>
<dbReference type="PANTHER" id="PTHR20884">
    <property type="entry name" value="GDP-D-GLUCOSE PHOSPHORYLASE 1"/>
    <property type="match status" value="1"/>
</dbReference>
<dbReference type="Pfam" id="PF26217">
    <property type="entry name" value="GDPGP1_N"/>
    <property type="match status" value="1"/>
</dbReference>
<dbReference type="GO" id="GO:0006006">
    <property type="term" value="P:glucose metabolic process"/>
    <property type="evidence" value="ECO:0007669"/>
    <property type="project" value="TreeGrafter"/>
</dbReference>
<organism evidence="2 3">
    <name type="scientific">Thelohanellus kitauei</name>
    <name type="common">Myxosporean</name>
    <dbReference type="NCBI Taxonomy" id="669202"/>
    <lineage>
        <taxon>Eukaryota</taxon>
        <taxon>Metazoa</taxon>
        <taxon>Cnidaria</taxon>
        <taxon>Myxozoa</taxon>
        <taxon>Myxosporea</taxon>
        <taxon>Bivalvulida</taxon>
        <taxon>Platysporina</taxon>
        <taxon>Myxobolidae</taxon>
        <taxon>Thelohanellus</taxon>
    </lineage>
</organism>
<name>A0A0C2MDK2_THEKT</name>
<dbReference type="InterPro" id="IPR058866">
    <property type="entry name" value="GDPGP1_N"/>
</dbReference>
<keyword evidence="3" id="KW-1185">Reference proteome</keyword>
<sequence length="177" mass="20390">MFFKLSQQMLLNSAFNIPAAGYSLKSLGGKYNFLLIINDSRIAKKRSMPNISLINHTFDEKMFNFNKVKPDEIVFSEILDPNMYRSMPLCSDYEVKIIRNIFPIVDHHYLLVCNPELRLIQKIDVFSLWVAVKLCFEYTKDSTLIGFNSISASASVNHQHYHLFAEASFQLPLMVGN</sequence>
<evidence type="ECO:0000259" key="1">
    <source>
        <dbReference type="Pfam" id="PF26217"/>
    </source>
</evidence>
<dbReference type="Proteomes" id="UP000031668">
    <property type="component" value="Unassembled WGS sequence"/>
</dbReference>
<dbReference type="GO" id="GO:0005085">
    <property type="term" value="F:guanyl-nucleotide exchange factor activity"/>
    <property type="evidence" value="ECO:0007669"/>
    <property type="project" value="UniProtKB-KW"/>
</dbReference>
<accession>A0A0C2MDK2</accession>
<dbReference type="GO" id="GO:0005737">
    <property type="term" value="C:cytoplasm"/>
    <property type="evidence" value="ECO:0007669"/>
    <property type="project" value="UniProtKB-SubCell"/>
</dbReference>
<dbReference type="OrthoDB" id="417175at2759"/>
<dbReference type="SUPFAM" id="SSF54197">
    <property type="entry name" value="HIT-like"/>
    <property type="match status" value="1"/>
</dbReference>
<evidence type="ECO:0000313" key="2">
    <source>
        <dbReference type="EMBL" id="KII65221.1"/>
    </source>
</evidence>
<comment type="caution">
    <text evidence="2">The sequence shown here is derived from an EMBL/GenBank/DDBJ whole genome shotgun (WGS) entry which is preliminary data.</text>
</comment>
<dbReference type="GO" id="GO:0080048">
    <property type="term" value="F:GDP-D-glucose phosphorylase activity"/>
    <property type="evidence" value="ECO:0007669"/>
    <property type="project" value="UniProtKB-EC"/>
</dbReference>
<reference evidence="2 3" key="1">
    <citation type="journal article" date="2014" name="Genome Biol. Evol.">
        <title>The genome of the myxosporean Thelohanellus kitauei shows adaptations to nutrient acquisition within its fish host.</title>
        <authorList>
            <person name="Yang Y."/>
            <person name="Xiong J."/>
            <person name="Zhou Z."/>
            <person name="Huo F."/>
            <person name="Miao W."/>
            <person name="Ran C."/>
            <person name="Liu Y."/>
            <person name="Zhang J."/>
            <person name="Feng J."/>
            <person name="Wang M."/>
            <person name="Wang M."/>
            <person name="Wang L."/>
            <person name="Yao B."/>
        </authorList>
    </citation>
    <scope>NUCLEOTIDE SEQUENCE [LARGE SCALE GENOMIC DNA]</scope>
    <source>
        <strain evidence="2">Wuqing</strain>
    </source>
</reference>
<dbReference type="InterPro" id="IPR026506">
    <property type="entry name" value="GDPGP"/>
</dbReference>
<dbReference type="AlphaFoldDB" id="A0A0C2MDK2"/>
<evidence type="ECO:0000313" key="3">
    <source>
        <dbReference type="Proteomes" id="UP000031668"/>
    </source>
</evidence>
<gene>
    <name evidence="2" type="ORF">RF11_11033</name>
</gene>
<dbReference type="GO" id="GO:0016787">
    <property type="term" value="F:hydrolase activity"/>
    <property type="evidence" value="ECO:0007669"/>
    <property type="project" value="UniProtKB-KW"/>
</dbReference>
<proteinExistence type="predicted"/>
<dbReference type="PANTHER" id="PTHR20884:SF8">
    <property type="entry name" value="GDP-D-GLUCOSE PHOSPHORYLASE 1"/>
    <property type="match status" value="1"/>
</dbReference>
<dbReference type="EMBL" id="JWZT01003946">
    <property type="protein sequence ID" value="KII65221.1"/>
    <property type="molecule type" value="Genomic_DNA"/>
</dbReference>
<feature type="domain" description="GDPGP1-like N-terminal" evidence="1">
    <location>
        <begin position="22"/>
        <end position="163"/>
    </location>
</feature>
<protein>
    <submittedName>
        <fullName evidence="2">GDP-D-glucose phosphorylase 1</fullName>
    </submittedName>
</protein>
<dbReference type="GO" id="GO:0000166">
    <property type="term" value="F:nucleotide binding"/>
    <property type="evidence" value="ECO:0007669"/>
    <property type="project" value="UniProtKB-KW"/>
</dbReference>